<feature type="domain" description="Aminoglycoside phosphotransferase" evidence="6">
    <location>
        <begin position="31"/>
        <end position="221"/>
    </location>
</feature>
<proteinExistence type="inferred from homology"/>
<evidence type="ECO:0000256" key="5">
    <source>
        <dbReference type="HAMAP-Rule" id="MF_01604"/>
    </source>
</evidence>
<dbReference type="GO" id="GO:0005524">
    <property type="term" value="F:ATP binding"/>
    <property type="evidence" value="ECO:0007669"/>
    <property type="project" value="UniProtKB-KW"/>
</dbReference>
<name>A0A060VGV2_KLEPN</name>
<dbReference type="HAMAP" id="MF_01604">
    <property type="entry name" value="Thiamine_kinase"/>
    <property type="match status" value="1"/>
</dbReference>
<dbReference type="InterPro" id="IPR011009">
    <property type="entry name" value="Kinase-like_dom_sf"/>
</dbReference>
<keyword evidence="1 5" id="KW-0808">Transferase</keyword>
<dbReference type="InterPro" id="IPR002575">
    <property type="entry name" value="Aminoglycoside_PTrfase"/>
</dbReference>
<comment type="function">
    <text evidence="5">Catalyzes the phosphorylation of thiamine to thiamine phosphate.</text>
</comment>
<evidence type="ECO:0000256" key="3">
    <source>
        <dbReference type="ARBA" id="ARBA00022777"/>
    </source>
</evidence>
<evidence type="ECO:0000313" key="7">
    <source>
        <dbReference type="EMBL" id="STW39913.1"/>
    </source>
</evidence>
<dbReference type="InterPro" id="IPR014093">
    <property type="entry name" value="Thiamine_kinase"/>
</dbReference>
<dbReference type="AlphaFoldDB" id="A0A060VGV2"/>
<sequence length="275" mass="32264">MLFSNNKLTRDELLSRFFPHYHPVASLSQSGLSGGSVIISDGDRRHVLRQPHDPSAGTYYFRRQYHALRRLPARLAPTPLFYSPCWMVVEYCAGEVKSELPASPQLSGLLYDLHQQPRFGWRVSLIPLLAQYWQRCDPARRKPRWLRWHQRLRRQGEPRPLRLAPLHMDVHAGNIIHNESGLRLIDWEYAGDGDIALELAAVWITPGERRRLVEAYARRAAIDAQLLWRLVALWRPWVLLLMAGWYEMRWRQSGDRQFITLADEIWCQLDNERKG</sequence>
<accession>A0A060VGV2</accession>
<dbReference type="Proteomes" id="UP000255167">
    <property type="component" value="Unassembled WGS sequence"/>
</dbReference>
<organism evidence="7 8">
    <name type="scientific">Klebsiella pneumoniae</name>
    <dbReference type="NCBI Taxonomy" id="573"/>
    <lineage>
        <taxon>Bacteria</taxon>
        <taxon>Pseudomonadati</taxon>
        <taxon>Pseudomonadota</taxon>
        <taxon>Gammaproteobacteria</taxon>
        <taxon>Enterobacterales</taxon>
        <taxon>Enterobacteriaceae</taxon>
        <taxon>Klebsiella/Raoultella group</taxon>
        <taxon>Klebsiella</taxon>
        <taxon>Klebsiella pneumoniae complex</taxon>
    </lineage>
</organism>
<dbReference type="UniPathway" id="UPA00060">
    <property type="reaction ID" value="UER00596"/>
</dbReference>
<keyword evidence="2 5" id="KW-0547">Nucleotide-binding</keyword>
<evidence type="ECO:0000313" key="8">
    <source>
        <dbReference type="Proteomes" id="UP000255167"/>
    </source>
</evidence>
<dbReference type="GO" id="GO:0019165">
    <property type="term" value="F:thiamine kinase activity"/>
    <property type="evidence" value="ECO:0007669"/>
    <property type="project" value="UniProtKB-UniRule"/>
</dbReference>
<evidence type="ECO:0000256" key="2">
    <source>
        <dbReference type="ARBA" id="ARBA00022741"/>
    </source>
</evidence>
<comment type="pathway">
    <text evidence="5">Cofactor biosynthesis; thiamine diphosphate biosynthesis; thiamine phosphate from thiamine: step 1/1.</text>
</comment>
<dbReference type="Pfam" id="PF01636">
    <property type="entry name" value="APH"/>
    <property type="match status" value="1"/>
</dbReference>
<protein>
    <recommendedName>
        <fullName evidence="5">Thiamine kinase</fullName>
        <ecNumber evidence="5">2.7.1.89</ecNumber>
    </recommendedName>
</protein>
<dbReference type="GO" id="GO:0006772">
    <property type="term" value="P:thiamine metabolic process"/>
    <property type="evidence" value="ECO:0007669"/>
    <property type="project" value="InterPro"/>
</dbReference>
<evidence type="ECO:0000256" key="1">
    <source>
        <dbReference type="ARBA" id="ARBA00022679"/>
    </source>
</evidence>
<dbReference type="NCBIfam" id="NF007620">
    <property type="entry name" value="PRK10271.1"/>
    <property type="match status" value="1"/>
</dbReference>
<dbReference type="Gene3D" id="3.90.1200.10">
    <property type="match status" value="1"/>
</dbReference>
<comment type="similarity">
    <text evidence="5">Belongs to the thiamine kinase family.</text>
</comment>
<reference evidence="7 8" key="1">
    <citation type="submission" date="2018-06" db="EMBL/GenBank/DDBJ databases">
        <authorList>
            <consortium name="Pathogen Informatics"/>
            <person name="Doyle S."/>
        </authorList>
    </citation>
    <scope>NUCLEOTIDE SEQUENCE [LARGE SCALE GENOMIC DNA]</scope>
    <source>
        <strain evidence="7 8">NCTC9617</strain>
    </source>
</reference>
<comment type="catalytic activity">
    <reaction evidence="5">
        <text>thiamine + ATP = thiamine phosphate + ADP + H(+)</text>
        <dbReference type="Rhea" id="RHEA:12012"/>
        <dbReference type="ChEBI" id="CHEBI:15378"/>
        <dbReference type="ChEBI" id="CHEBI:18385"/>
        <dbReference type="ChEBI" id="CHEBI:30616"/>
        <dbReference type="ChEBI" id="CHEBI:37575"/>
        <dbReference type="ChEBI" id="CHEBI:456216"/>
        <dbReference type="EC" id="2.7.1.89"/>
    </reaction>
</comment>
<dbReference type="EC" id="2.7.1.89" evidence="5"/>
<keyword evidence="4 5" id="KW-0067">ATP-binding</keyword>
<gene>
    <name evidence="5 7" type="primary">thiK</name>
    <name evidence="7" type="ORF">NCTC9617_01443</name>
</gene>
<evidence type="ECO:0000256" key="4">
    <source>
        <dbReference type="ARBA" id="ARBA00022840"/>
    </source>
</evidence>
<keyword evidence="3 5" id="KW-0418">Kinase</keyword>
<dbReference type="GO" id="GO:0009229">
    <property type="term" value="P:thiamine diphosphate biosynthetic process"/>
    <property type="evidence" value="ECO:0007669"/>
    <property type="project" value="UniProtKB-UniRule"/>
</dbReference>
<dbReference type="EMBL" id="UGNC01000004">
    <property type="protein sequence ID" value="STW39913.1"/>
    <property type="molecule type" value="Genomic_DNA"/>
</dbReference>
<dbReference type="SUPFAM" id="SSF56112">
    <property type="entry name" value="Protein kinase-like (PK-like)"/>
    <property type="match status" value="1"/>
</dbReference>
<evidence type="ECO:0000259" key="6">
    <source>
        <dbReference type="Pfam" id="PF01636"/>
    </source>
</evidence>